<name>A0A382IDY2_9ZZZZ</name>
<protein>
    <submittedName>
        <fullName evidence="1">Uncharacterized protein</fullName>
    </submittedName>
</protein>
<accession>A0A382IDY2</accession>
<reference evidence="1" key="1">
    <citation type="submission" date="2018-05" db="EMBL/GenBank/DDBJ databases">
        <authorList>
            <person name="Lanie J.A."/>
            <person name="Ng W.-L."/>
            <person name="Kazmierczak K.M."/>
            <person name="Andrzejewski T.M."/>
            <person name="Davidsen T.M."/>
            <person name="Wayne K.J."/>
            <person name="Tettelin H."/>
            <person name="Glass J.I."/>
            <person name="Rusch D."/>
            <person name="Podicherti R."/>
            <person name="Tsui H.-C.T."/>
            <person name="Winkler M.E."/>
        </authorList>
    </citation>
    <scope>NUCLEOTIDE SEQUENCE</scope>
</reference>
<dbReference type="EMBL" id="UINC01066736">
    <property type="protein sequence ID" value="SVB97748.1"/>
    <property type="molecule type" value="Genomic_DNA"/>
</dbReference>
<evidence type="ECO:0000313" key="1">
    <source>
        <dbReference type="EMBL" id="SVB97748.1"/>
    </source>
</evidence>
<dbReference type="AlphaFoldDB" id="A0A382IDY2"/>
<organism evidence="1">
    <name type="scientific">marine metagenome</name>
    <dbReference type="NCBI Taxonomy" id="408172"/>
    <lineage>
        <taxon>unclassified sequences</taxon>
        <taxon>metagenomes</taxon>
        <taxon>ecological metagenomes</taxon>
    </lineage>
</organism>
<sequence>MEIEKVLEAMKEDYKRWSMMTRTVHQNVDKFCKDVEIRDAMIENYCNGLEVKENSRYWKITATNGGGTSRSVSGFIVKAGDKKFREGDMLKAAGWNAPARNFARGNVLDGRGVNEVRWTGIG</sequence>
<proteinExistence type="predicted"/>
<gene>
    <name evidence="1" type="ORF">METZ01_LOCUS250602</name>
</gene>